<dbReference type="PANTHER" id="PTHR12549:SF11">
    <property type="entry name" value="LYSINE-SPECIFIC DEMETHYLASE JMJ25"/>
    <property type="match status" value="1"/>
</dbReference>
<feature type="region of interest" description="Disordered" evidence="6">
    <location>
        <begin position="276"/>
        <end position="345"/>
    </location>
</feature>
<feature type="region of interest" description="Disordered" evidence="6">
    <location>
        <begin position="505"/>
        <end position="544"/>
    </location>
</feature>
<feature type="compositionally biased region" description="Acidic residues" evidence="6">
    <location>
        <begin position="678"/>
        <end position="687"/>
    </location>
</feature>
<dbReference type="GO" id="GO:0032454">
    <property type="term" value="F:histone H3K9 demethylase activity"/>
    <property type="evidence" value="ECO:0007669"/>
    <property type="project" value="InterPro"/>
</dbReference>
<feature type="compositionally biased region" description="Basic residues" evidence="6">
    <location>
        <begin position="1040"/>
        <end position="1056"/>
    </location>
</feature>
<feature type="compositionally biased region" description="Polar residues" evidence="6">
    <location>
        <begin position="320"/>
        <end position="333"/>
    </location>
</feature>
<proteinExistence type="predicted"/>
<feature type="compositionally biased region" description="Polar residues" evidence="6">
    <location>
        <begin position="525"/>
        <end position="541"/>
    </location>
</feature>
<feature type="region of interest" description="Disordered" evidence="6">
    <location>
        <begin position="957"/>
        <end position="1079"/>
    </location>
</feature>
<feature type="compositionally biased region" description="Polar residues" evidence="6">
    <location>
        <begin position="575"/>
        <end position="596"/>
    </location>
</feature>
<feature type="region of interest" description="Disordered" evidence="6">
    <location>
        <begin position="556"/>
        <end position="615"/>
    </location>
</feature>
<reference evidence="8 9" key="1">
    <citation type="journal article" date="2016" name="Mol. Biol. Evol.">
        <title>Comparative Genomics of Early-Diverging Mushroom-Forming Fungi Provides Insights into the Origins of Lignocellulose Decay Capabilities.</title>
        <authorList>
            <person name="Nagy L.G."/>
            <person name="Riley R."/>
            <person name="Tritt A."/>
            <person name="Adam C."/>
            <person name="Daum C."/>
            <person name="Floudas D."/>
            <person name="Sun H."/>
            <person name="Yadav J.S."/>
            <person name="Pangilinan J."/>
            <person name="Larsson K.H."/>
            <person name="Matsuura K."/>
            <person name="Barry K."/>
            <person name="Labutti K."/>
            <person name="Kuo R."/>
            <person name="Ohm R.A."/>
            <person name="Bhattacharya S.S."/>
            <person name="Shirouzu T."/>
            <person name="Yoshinaga Y."/>
            <person name="Martin F.M."/>
            <person name="Grigoriev I.V."/>
            <person name="Hibbett D.S."/>
        </authorList>
    </citation>
    <scope>NUCLEOTIDE SEQUENCE [LARGE SCALE GENOMIC DNA]</scope>
    <source>
        <strain evidence="8 9">93-53</strain>
    </source>
</reference>
<feature type="compositionally biased region" description="Polar residues" evidence="6">
    <location>
        <begin position="1105"/>
        <end position="1127"/>
    </location>
</feature>
<feature type="compositionally biased region" description="Acidic residues" evidence="6">
    <location>
        <begin position="1023"/>
        <end position="1034"/>
    </location>
</feature>
<evidence type="ECO:0000313" key="8">
    <source>
        <dbReference type="EMBL" id="KZT00884.1"/>
    </source>
</evidence>
<name>A0A165BEI8_9APHY</name>
<keyword evidence="5" id="KW-0539">Nucleus</keyword>
<keyword evidence="3" id="KW-0805">Transcription regulation</keyword>
<gene>
    <name evidence="8" type="ORF">LAESUDRAFT_521702</name>
</gene>
<feature type="compositionally biased region" description="Low complexity" evidence="6">
    <location>
        <begin position="1412"/>
        <end position="1422"/>
    </location>
</feature>
<dbReference type="Pfam" id="PF10497">
    <property type="entry name" value="zf-4CXXC_R1"/>
    <property type="match status" value="1"/>
</dbReference>
<feature type="compositionally biased region" description="Basic and acidic residues" evidence="6">
    <location>
        <begin position="123"/>
        <end position="132"/>
    </location>
</feature>
<dbReference type="GeneID" id="63819824"/>
<sequence>MPESSSLVRPNGVAVLSSMPSASNAMLTAPLLHISTSMSPSASHTPLFTPARSPPSLPDEHDNEKETTLGALLSAYSDADADGEYEDEEETGTENPQSAGLQTGEEASNAAATRGSPSVDLSEGQKETRANEDQNGGELNEHSSAQTQDSRIEEPAPVTDPTVPAASDNLLVEDALLLLEMSQLERTRSDEIDVIGTAPSASDCMPSADGAEKAVAIDLTGADSDAGPADQIGSEQLQTAYTATVHVKTHFEPAFTGLVFGTASDATVNTAAVTPASANVASSSQSPLSRGIAKDTSRLNGDSSPLSAITPSPSPEKNTDGSQLSSYTGSPSPAQRKGGKSVSITFGSSPLSSLEASPSGFTRPLAHAAPRKPTRNLAYILIPPLPADRPRVSYQPAEQCEELIRVDEATKEQAGKRGRKSAGRQAKVGGGKKAAVLSRKSKSKEKETVLERVEARRRLTKTQASERIRTLKATIAAWRTEEQAQTDSGTSVYISEGVSETIQGDKTVNTALPSRRPTVEAHATMTESASIQPSASTSQQPLPDPYLSRFAALIPHKRNPSAPPFTPRKRPKLTSAESSTTNVMSEAGSASSPSHQLSHDNEPQLHSPTLPLHSGDPLDEYFPAKLAPLGDIDEPPSPTAIGWYVTLRHLWPHAEWWRTWVAEESSREEEERTKQMREEEEESEEEVLATTMRTMQKKRVGKGKGKERNGYPMKAAHQVGQEGERSQPFLYPSWQGVDQEVEIMPAMDEVSARPRFRSLSELTTDESYRPPTESEHLLSDSELHQHLAEYTHLQIDAEARHDMNVEKEEGSSSMARIPAITSGPIPLHTGTNGASADNAGVLGQPYFNAQGRPYLPTHLSEVHPQLLMHTNALPFHQIATMQTGYPLSYQQAQMQMQMQDHDAYQAGTAAGAVNPWIHGAPGPSNGPFMIEADAEQELPEGNVLAKANSGLHQMHENTVDPTPRPEQTIGLANGTIDPSLLGGAVSLKKGTMNGSQTERKGKGKEKVMRSRELGDSDRSEPSSGEDEVGWDDEDHEKTYSPKRRSKSKPQQRRKSTSRFTPVRRQPIVGTLTSDGPGRQANIFAEPEVVIGKRVRKPTARALAMQRSSPSEPDFSSPNESGVKQGSDTAEGDGSIALSASGAKPKTSPKKQYHARALTFCHQCRRSTSHEKMRCTEIKETGEKCGKLFCVVCVVKRYPDIKFDAYAQSFTCPMCTDTCNCTACTRKRGEEYVPPQPGRVNLETLDIELRGRTKKKPKAIVKGRRSVLSSTRLVFPKPLPANRNEHFRSGTYWGAVYTLKGERVGQGFVGEDMRGIVVKAAGNIANAFATPAGPSSGSHRNPGVIARSSSSKQTWPTGRVFIGTADPSWKLHAAPKDVDLLYQDVRPGVRAYIGRGRKSLEHRTEGNGDASESDSSLSELPSDVGSDAEGLSASRQPSAEDIGFAIAEALRAAGANPTDMCPSRLL</sequence>
<keyword evidence="9" id="KW-1185">Reference proteome</keyword>
<accession>A0A165BEI8</accession>
<feature type="compositionally biased region" description="Low complexity" evidence="6">
    <location>
        <begin position="155"/>
        <end position="165"/>
    </location>
</feature>
<feature type="compositionally biased region" description="Polar residues" evidence="6">
    <location>
        <begin position="36"/>
        <end position="46"/>
    </location>
</feature>
<dbReference type="GO" id="GO:0031490">
    <property type="term" value="F:chromatin DNA binding"/>
    <property type="evidence" value="ECO:0007669"/>
    <property type="project" value="TreeGrafter"/>
</dbReference>
<dbReference type="GO" id="GO:0000785">
    <property type="term" value="C:chromatin"/>
    <property type="evidence" value="ECO:0007669"/>
    <property type="project" value="TreeGrafter"/>
</dbReference>
<feature type="compositionally biased region" description="Polar residues" evidence="6">
    <location>
        <begin position="298"/>
        <end position="311"/>
    </location>
</feature>
<evidence type="ECO:0000256" key="5">
    <source>
        <dbReference type="ARBA" id="ARBA00023242"/>
    </source>
</evidence>
<dbReference type="OrthoDB" id="2758530at2759"/>
<dbReference type="Proteomes" id="UP000076871">
    <property type="component" value="Unassembled WGS sequence"/>
</dbReference>
<feature type="region of interest" description="Disordered" evidence="6">
    <location>
        <begin position="665"/>
        <end position="689"/>
    </location>
</feature>
<feature type="compositionally biased region" description="Basic and acidic residues" evidence="6">
    <location>
        <begin position="58"/>
        <end position="67"/>
    </location>
</feature>
<feature type="compositionally biased region" description="Basic and acidic residues" evidence="6">
    <location>
        <begin position="997"/>
        <end position="1020"/>
    </location>
</feature>
<keyword evidence="2" id="KW-0479">Metal-binding</keyword>
<feature type="compositionally biased region" description="Low complexity" evidence="6">
    <location>
        <begin position="69"/>
        <end position="78"/>
    </location>
</feature>
<feature type="region of interest" description="Disordered" evidence="6">
    <location>
        <begin position="1328"/>
        <end position="1350"/>
    </location>
</feature>
<organism evidence="8 9">
    <name type="scientific">Laetiporus sulphureus 93-53</name>
    <dbReference type="NCBI Taxonomy" id="1314785"/>
    <lineage>
        <taxon>Eukaryota</taxon>
        <taxon>Fungi</taxon>
        <taxon>Dikarya</taxon>
        <taxon>Basidiomycota</taxon>
        <taxon>Agaricomycotina</taxon>
        <taxon>Agaricomycetes</taxon>
        <taxon>Polyporales</taxon>
        <taxon>Laetiporus</taxon>
    </lineage>
</organism>
<feature type="compositionally biased region" description="Polar residues" evidence="6">
    <location>
        <begin position="276"/>
        <end position="288"/>
    </location>
</feature>
<dbReference type="STRING" id="1314785.A0A165BEI8"/>
<feature type="domain" description="Zinc-finger" evidence="7">
    <location>
        <begin position="1155"/>
        <end position="1230"/>
    </location>
</feature>
<dbReference type="RefSeq" id="XP_040758624.1">
    <property type="nucleotide sequence ID" value="XM_040902793.1"/>
</dbReference>
<comment type="subcellular location">
    <subcellularLocation>
        <location evidence="1">Nucleus</location>
    </subcellularLocation>
</comment>
<feature type="region of interest" description="Disordered" evidence="6">
    <location>
        <begin position="36"/>
        <end position="165"/>
    </location>
</feature>
<dbReference type="GO" id="GO:0000118">
    <property type="term" value="C:histone deacetylase complex"/>
    <property type="evidence" value="ECO:0007669"/>
    <property type="project" value="TreeGrafter"/>
</dbReference>
<evidence type="ECO:0000256" key="2">
    <source>
        <dbReference type="ARBA" id="ARBA00022723"/>
    </source>
</evidence>
<evidence type="ECO:0000256" key="1">
    <source>
        <dbReference type="ARBA" id="ARBA00004123"/>
    </source>
</evidence>
<dbReference type="PANTHER" id="PTHR12549">
    <property type="entry name" value="JMJC DOMAIN-CONTAINING HISTONE DEMETHYLATION PROTEIN"/>
    <property type="match status" value="1"/>
</dbReference>
<feature type="compositionally biased region" description="Acidic residues" evidence="6">
    <location>
        <begin position="79"/>
        <end position="92"/>
    </location>
</feature>
<evidence type="ECO:0000259" key="7">
    <source>
        <dbReference type="Pfam" id="PF10497"/>
    </source>
</evidence>
<keyword evidence="4" id="KW-0804">Transcription</keyword>
<evidence type="ECO:0000256" key="3">
    <source>
        <dbReference type="ARBA" id="ARBA00023015"/>
    </source>
</evidence>
<evidence type="ECO:0000313" key="9">
    <source>
        <dbReference type="Proteomes" id="UP000076871"/>
    </source>
</evidence>
<dbReference type="InParanoid" id="A0A165BEI8"/>
<evidence type="ECO:0000256" key="4">
    <source>
        <dbReference type="ARBA" id="ARBA00023163"/>
    </source>
</evidence>
<protein>
    <recommendedName>
        <fullName evidence="7">Zinc-finger domain-containing protein</fullName>
    </recommendedName>
</protein>
<dbReference type="GO" id="GO:0006357">
    <property type="term" value="P:regulation of transcription by RNA polymerase II"/>
    <property type="evidence" value="ECO:0007669"/>
    <property type="project" value="TreeGrafter"/>
</dbReference>
<evidence type="ECO:0000256" key="6">
    <source>
        <dbReference type="SAM" id="MobiDB-lite"/>
    </source>
</evidence>
<feature type="region of interest" description="Disordered" evidence="6">
    <location>
        <begin position="1399"/>
        <end position="1436"/>
    </location>
</feature>
<dbReference type="GO" id="GO:0003712">
    <property type="term" value="F:transcription coregulator activity"/>
    <property type="evidence" value="ECO:0007669"/>
    <property type="project" value="TreeGrafter"/>
</dbReference>
<dbReference type="InterPro" id="IPR045109">
    <property type="entry name" value="LSDs-like"/>
</dbReference>
<dbReference type="GO" id="GO:0046872">
    <property type="term" value="F:metal ion binding"/>
    <property type="evidence" value="ECO:0007669"/>
    <property type="project" value="UniProtKB-KW"/>
</dbReference>
<feature type="region of interest" description="Disordered" evidence="6">
    <location>
        <begin position="1099"/>
        <end position="1150"/>
    </location>
</feature>
<feature type="region of interest" description="Disordered" evidence="6">
    <location>
        <begin position="410"/>
        <end position="448"/>
    </location>
</feature>
<dbReference type="EMBL" id="KV427674">
    <property type="protein sequence ID" value="KZT00884.1"/>
    <property type="molecule type" value="Genomic_DNA"/>
</dbReference>
<dbReference type="InterPro" id="IPR018866">
    <property type="entry name" value="Znf-4CXXC_R1"/>
</dbReference>